<keyword evidence="2" id="KW-0479">Metal-binding</keyword>
<dbReference type="InterPro" id="IPR036236">
    <property type="entry name" value="Znf_C2H2_sf"/>
</dbReference>
<protein>
    <submittedName>
        <fullName evidence="9">Zinc finger protein 567like [Cricetulus griseus]</fullName>
    </submittedName>
</protein>
<dbReference type="PROSITE" id="PS00028">
    <property type="entry name" value="ZINC_FINGER_C2H2_1"/>
    <property type="match status" value="8"/>
</dbReference>
<dbReference type="InterPro" id="IPR013087">
    <property type="entry name" value="Znf_C2H2_type"/>
</dbReference>
<feature type="domain" description="C2H2-type" evidence="8">
    <location>
        <begin position="515"/>
        <end position="546"/>
    </location>
</feature>
<dbReference type="EMBL" id="HACA01027652">
    <property type="protein sequence ID" value="CDW45013.1"/>
    <property type="molecule type" value="Transcribed_RNA"/>
</dbReference>
<dbReference type="PROSITE" id="PS50157">
    <property type="entry name" value="ZINC_FINGER_C2H2_2"/>
    <property type="match status" value="7"/>
</dbReference>
<keyword evidence="5" id="KW-0862">Zinc</keyword>
<accession>A0A0K2V397</accession>
<feature type="domain" description="C2H2-type" evidence="8">
    <location>
        <begin position="393"/>
        <end position="421"/>
    </location>
</feature>
<dbReference type="SUPFAM" id="SSF57667">
    <property type="entry name" value="beta-beta-alpha zinc fingers"/>
    <property type="match status" value="2"/>
</dbReference>
<evidence type="ECO:0000256" key="6">
    <source>
        <dbReference type="ARBA" id="ARBA00023242"/>
    </source>
</evidence>
<dbReference type="PANTHER" id="PTHR24376:SF235">
    <property type="entry name" value="C2H2-TYPE DOMAIN-CONTAINING PROTEIN"/>
    <property type="match status" value="1"/>
</dbReference>
<reference evidence="9" key="1">
    <citation type="submission" date="2014-05" db="EMBL/GenBank/DDBJ databases">
        <authorList>
            <person name="Chronopoulou M."/>
        </authorList>
    </citation>
    <scope>NUCLEOTIDE SEQUENCE</scope>
    <source>
        <tissue evidence="9">Whole organism</tissue>
    </source>
</reference>
<feature type="domain" description="C2H2-type" evidence="8">
    <location>
        <begin position="547"/>
        <end position="574"/>
    </location>
</feature>
<dbReference type="PANTHER" id="PTHR24376">
    <property type="entry name" value="ZINC FINGER PROTEIN"/>
    <property type="match status" value="1"/>
</dbReference>
<evidence type="ECO:0000256" key="5">
    <source>
        <dbReference type="ARBA" id="ARBA00022833"/>
    </source>
</evidence>
<dbReference type="SMART" id="SM00355">
    <property type="entry name" value="ZnF_C2H2"/>
    <property type="match status" value="11"/>
</dbReference>
<evidence type="ECO:0000256" key="4">
    <source>
        <dbReference type="ARBA" id="ARBA00022771"/>
    </source>
</evidence>
<evidence type="ECO:0000256" key="1">
    <source>
        <dbReference type="ARBA" id="ARBA00004123"/>
    </source>
</evidence>
<name>A0A0K2V397_LEPSM</name>
<organism evidence="9">
    <name type="scientific">Lepeophtheirus salmonis</name>
    <name type="common">Salmon louse</name>
    <name type="synonym">Caligus salmonis</name>
    <dbReference type="NCBI Taxonomy" id="72036"/>
    <lineage>
        <taxon>Eukaryota</taxon>
        <taxon>Metazoa</taxon>
        <taxon>Ecdysozoa</taxon>
        <taxon>Arthropoda</taxon>
        <taxon>Crustacea</taxon>
        <taxon>Multicrustacea</taxon>
        <taxon>Hexanauplia</taxon>
        <taxon>Copepoda</taxon>
        <taxon>Siphonostomatoida</taxon>
        <taxon>Caligidae</taxon>
        <taxon>Lepeophtheirus</taxon>
    </lineage>
</organism>
<dbReference type="Pfam" id="PF00096">
    <property type="entry name" value="zf-C2H2"/>
    <property type="match status" value="1"/>
</dbReference>
<dbReference type="AlphaFoldDB" id="A0A0K2V397"/>
<evidence type="ECO:0000313" key="9">
    <source>
        <dbReference type="EMBL" id="CDW45013.1"/>
    </source>
</evidence>
<dbReference type="GO" id="GO:0005634">
    <property type="term" value="C:nucleus"/>
    <property type="evidence" value="ECO:0007669"/>
    <property type="project" value="UniProtKB-SubCell"/>
</dbReference>
<feature type="domain" description="C2H2-type" evidence="8">
    <location>
        <begin position="309"/>
        <end position="337"/>
    </location>
</feature>
<sequence length="629" mass="73787">MNKSHFKGIPSLKEEENETKDRVRELISGAFRIRQLRNSLSSMRKDIYMTDIQIQSPRIKIEFEAAYELPTWDSRMPWALISPNEDMGFLFTAWMGQIPFREERFETPEEVSDILDSLLKSNACPGLSEDVLLENMDKLQIADIFLFYSEPSETPIYRSRQCRYFLCGNEELRCAPCSALFHRIQPEHFDVKPDIHLHFSDDEDDFNHEDFYIEEIDWTEDEFVSSSPKKRPKKREWDCKQCEQSFKNERSLKIHECTEISEPNASYHYLCSECTIQFRFGTSYIDHLFYVHRRDPNNSELFFNEEQKLKCPYCVNEYGEPKDLEKHRASSHAGEGQAEAIIFREDENQAKFECFDCGKLFKLYRSYFRHRRRIHQSDIVIPCPGDPNRIIDKRCYFCPRHFTRRGKLARHLHESHSDKDLSQIEEVQAHNPKELRVCDICGKAVRNMSNHKENAHSDGTILKACHICGKLVKKISYRGHLVTHKQKSWLCSNCGQGFSHKTYLERHARIHDPEYKCLPCKFCNKLFGRMDSLNKHLKSAHLDQRDYICSTCGKAFVCKSKLNRHNVVHLNQKNYPCEACSYQCSRLDNLNAHRFKSHGLEKTTTAAVKERLDILSKSDVKLQASTSLI</sequence>
<dbReference type="GO" id="GO:0008270">
    <property type="term" value="F:zinc ion binding"/>
    <property type="evidence" value="ECO:0007669"/>
    <property type="project" value="UniProtKB-KW"/>
</dbReference>
<keyword evidence="4 7" id="KW-0863">Zinc-finger</keyword>
<feature type="domain" description="C2H2-type" evidence="8">
    <location>
        <begin position="489"/>
        <end position="516"/>
    </location>
</feature>
<keyword evidence="3" id="KW-0677">Repeat</keyword>
<evidence type="ECO:0000256" key="7">
    <source>
        <dbReference type="PROSITE-ProRule" id="PRU00042"/>
    </source>
</evidence>
<keyword evidence="6" id="KW-0539">Nucleus</keyword>
<feature type="domain" description="C2H2-type" evidence="8">
    <location>
        <begin position="575"/>
        <end position="603"/>
    </location>
</feature>
<dbReference type="Gene3D" id="3.30.160.60">
    <property type="entry name" value="Classic Zinc Finger"/>
    <property type="match status" value="4"/>
</dbReference>
<evidence type="ECO:0000256" key="3">
    <source>
        <dbReference type="ARBA" id="ARBA00022737"/>
    </source>
</evidence>
<feature type="domain" description="C2H2-type" evidence="8">
    <location>
        <begin position="352"/>
        <end position="378"/>
    </location>
</feature>
<dbReference type="OrthoDB" id="6336085at2759"/>
<proteinExistence type="predicted"/>
<evidence type="ECO:0000256" key="2">
    <source>
        <dbReference type="ARBA" id="ARBA00022723"/>
    </source>
</evidence>
<evidence type="ECO:0000259" key="8">
    <source>
        <dbReference type="PROSITE" id="PS50157"/>
    </source>
</evidence>
<comment type="subcellular location">
    <subcellularLocation>
        <location evidence="1">Nucleus</location>
    </subcellularLocation>
</comment>